<evidence type="ECO:0000256" key="10">
    <source>
        <dbReference type="ARBA" id="ARBA00022801"/>
    </source>
</evidence>
<dbReference type="Gene3D" id="3.30.420.10">
    <property type="entry name" value="Ribonuclease H-like superfamily/Ribonuclease H"/>
    <property type="match status" value="1"/>
</dbReference>
<evidence type="ECO:0000256" key="7">
    <source>
        <dbReference type="ARBA" id="ARBA00022705"/>
    </source>
</evidence>
<dbReference type="InterPro" id="IPR012337">
    <property type="entry name" value="RNaseH-like_sf"/>
</dbReference>
<dbReference type="InterPro" id="IPR043502">
    <property type="entry name" value="DNA/RNA_pol_sf"/>
</dbReference>
<evidence type="ECO:0000313" key="20">
    <source>
        <dbReference type="EMBL" id="AEN99035.1"/>
    </source>
</evidence>
<accession>G2KW59</accession>
<evidence type="ECO:0000259" key="19">
    <source>
        <dbReference type="SMART" id="SM00482"/>
    </source>
</evidence>
<dbReference type="EC" id="2.7.7.7" evidence="3 16"/>
<dbReference type="CDD" id="cd08637">
    <property type="entry name" value="DNA_pol_A_pol_I_C"/>
    <property type="match status" value="1"/>
</dbReference>
<evidence type="ECO:0000256" key="13">
    <source>
        <dbReference type="ARBA" id="ARBA00023125"/>
    </source>
</evidence>
<dbReference type="SMART" id="SM00475">
    <property type="entry name" value="53EXOc"/>
    <property type="match status" value="1"/>
</dbReference>
<evidence type="ECO:0000256" key="1">
    <source>
        <dbReference type="ARBA" id="ARBA00007705"/>
    </source>
</evidence>
<dbReference type="Proteomes" id="UP000001285">
    <property type="component" value="Chromosome"/>
</dbReference>
<dbReference type="InterPro" id="IPR020045">
    <property type="entry name" value="DNA_polI_H3TH"/>
</dbReference>
<keyword evidence="9 17" id="KW-0227">DNA damage</keyword>
<dbReference type="eggNOG" id="COG0258">
    <property type="taxonomic scope" value="Bacteria"/>
</dbReference>
<dbReference type="GO" id="GO:0006302">
    <property type="term" value="P:double-strand break repair"/>
    <property type="evidence" value="ECO:0007669"/>
    <property type="project" value="TreeGrafter"/>
</dbReference>
<keyword evidence="6 17" id="KW-0548">Nucleotidyltransferase</keyword>
<keyword evidence="12 17" id="KW-0239">DNA-directed DNA polymerase</keyword>
<evidence type="ECO:0000256" key="16">
    <source>
        <dbReference type="NCBIfam" id="TIGR00593"/>
    </source>
</evidence>
<name>G2KW59_FRUST</name>
<keyword evidence="7 17" id="KW-0235">DNA replication</keyword>
<dbReference type="InterPro" id="IPR008918">
    <property type="entry name" value="HhH2"/>
</dbReference>
<dbReference type="PANTHER" id="PTHR10133:SF27">
    <property type="entry name" value="DNA POLYMERASE NU"/>
    <property type="match status" value="1"/>
</dbReference>
<evidence type="ECO:0000256" key="4">
    <source>
        <dbReference type="ARBA" id="ARBA00020311"/>
    </source>
</evidence>
<keyword evidence="11 17" id="KW-0269">Exonuclease</keyword>
<dbReference type="InterPro" id="IPR002421">
    <property type="entry name" value="5-3_exonuclease"/>
</dbReference>
<dbReference type="CDD" id="cd09859">
    <property type="entry name" value="PIN_53EXO"/>
    <property type="match status" value="1"/>
</dbReference>
<evidence type="ECO:0000256" key="14">
    <source>
        <dbReference type="ARBA" id="ARBA00023204"/>
    </source>
</evidence>
<dbReference type="SMART" id="SM00279">
    <property type="entry name" value="HhH2"/>
    <property type="match status" value="1"/>
</dbReference>
<comment type="catalytic activity">
    <reaction evidence="15 17">
        <text>DNA(n) + a 2'-deoxyribonucleoside 5'-triphosphate = DNA(n+1) + diphosphate</text>
        <dbReference type="Rhea" id="RHEA:22508"/>
        <dbReference type="Rhea" id="RHEA-COMP:17339"/>
        <dbReference type="Rhea" id="RHEA-COMP:17340"/>
        <dbReference type="ChEBI" id="CHEBI:33019"/>
        <dbReference type="ChEBI" id="CHEBI:61560"/>
        <dbReference type="ChEBI" id="CHEBI:173112"/>
        <dbReference type="EC" id="2.7.7.7"/>
    </reaction>
</comment>
<dbReference type="CDD" id="cd06140">
    <property type="entry name" value="DNA_polA_I_Bacillus_like_exo"/>
    <property type="match status" value="1"/>
</dbReference>
<dbReference type="KEGG" id="lsn:LSA_06120"/>
<evidence type="ECO:0000256" key="15">
    <source>
        <dbReference type="ARBA" id="ARBA00049244"/>
    </source>
</evidence>
<proteinExistence type="inferred from homology"/>
<dbReference type="NCBIfam" id="TIGR00593">
    <property type="entry name" value="pola"/>
    <property type="match status" value="1"/>
</dbReference>
<comment type="similarity">
    <text evidence="1 17">Belongs to the DNA polymerase type-A family.</text>
</comment>
<dbReference type="Pfam" id="PF22619">
    <property type="entry name" value="DNA_polI_exo1"/>
    <property type="match status" value="1"/>
</dbReference>
<dbReference type="STRING" id="714313.LSA_06120"/>
<feature type="domain" description="DNA-directed DNA polymerase family A palm" evidence="19">
    <location>
        <begin position="643"/>
        <end position="851"/>
    </location>
</feature>
<evidence type="ECO:0000256" key="5">
    <source>
        <dbReference type="ARBA" id="ARBA00022679"/>
    </source>
</evidence>
<dbReference type="FunFam" id="1.10.150.20:FF:000003">
    <property type="entry name" value="DNA polymerase I"/>
    <property type="match status" value="1"/>
</dbReference>
<dbReference type="InterPro" id="IPR036397">
    <property type="entry name" value="RNaseH_sf"/>
</dbReference>
<dbReference type="PROSITE" id="PS00447">
    <property type="entry name" value="DNA_POLYMERASE_A"/>
    <property type="match status" value="1"/>
</dbReference>
<sequence length="899" mass="101927">MTEKKLLLIDGNSLTYKAFFALYTSMDRFTSPDGLHTSAVYGFNRMLNDILADIKPTTVLAAFDAGKKTFRTKMYSDYKAGRAKMPDELREQFPYVMDLLKARGIKTYELKDYEADDIIGTTAKIAEKEGYHVDIITGDRDLTQLCSEKTTVKVSKKGVSDLEDYTPTYVKKNMGINPEQIIDIKGLQGDTSDNYPGVEKVGPKTAIKLIKQYGTVQGLYDHIDEITAKKLKEHLVNDEKQAFLSKKLATIDTNAPIDIKLADLIYKGPQEPELSDFYKKMGFKSFLNSSNNADNQLGTSKIELPEVEFTELSKENLDEVNSLGNEITFNLETINPNYHTAEQLGFVIGNGKKWFVSRDMSLLSDKRIKQILENSEINKNIFDTKAQIVGLHRNEIGFQGVDFDMLLVSYLINTLNNEDDIGEVANRHGYFGVLSDEEVYGKGKSFQIPDNHELFEHMVRKALAISTLKKQMLEKLKEHQQADLYRDLELPLARVLSAMEIQGISVNQDKLEELKSKFTERVSEYKQKIYQEAGEEFNIGSPKQLGIVLFEKMGLPVIKKTKTGYSTAVDVLEQLAPDHPIIENILNYRQLTKLISTYLDGIKADITDDGKVHTRYLQTLTQTGRLSSVDPNLQNIPVRTEEGRKVRETFVPSHKGWKLFSSDYSQIELRVLAAISGDKNMREAFESGEDIHAATARRIFELDKDAVITPTLRRQAKAVNFGIVYGISSFGLAHNTGISNGDAKRFIDKYFNEYPGVKQYMEDSVKFAKEHGYVETISHRRRYIPEIQSKRFQQRQFAERIAMNSPIQGSAADIIKAAMIKMQSVLKEKGLQAKMLLQIHDELIFEAPETEIPVLEKLVPQVMDSIMKTDKLLSNSTVDFNVPLKVESHPGSDWYNIKK</sequence>
<evidence type="ECO:0000256" key="12">
    <source>
        <dbReference type="ARBA" id="ARBA00022932"/>
    </source>
</evidence>
<comment type="subunit">
    <text evidence="2 17">Single-chain monomer with multiple functions.</text>
</comment>
<reference evidence="20 21" key="1">
    <citation type="journal article" date="2011" name="Microb. Cell Fact.">
        <title>Genomic analysis reveals Lactobacillus sanfranciscensis as stable element in traditional sourdoughs.</title>
        <authorList>
            <person name="Vogel R.F."/>
            <person name="Pavlovic M."/>
            <person name="Ehrmann M.A."/>
            <person name="Wiezer A."/>
            <person name="Liesegang H."/>
            <person name="Offschanka S."/>
            <person name="Voget S."/>
            <person name="Angelov A."/>
            <person name="Bocker G."/>
            <person name="Liebl W."/>
        </authorList>
    </citation>
    <scope>NUCLEOTIDE SEQUENCE [LARGE SCALE GENOMIC DNA]</scope>
    <source>
        <strain evidence="20 21">TMW 1.1304</strain>
    </source>
</reference>
<gene>
    <name evidence="17 20" type="primary">polA</name>
    <name evidence="20" type="ordered locus">LSA_06120</name>
</gene>
<evidence type="ECO:0000256" key="8">
    <source>
        <dbReference type="ARBA" id="ARBA00022722"/>
    </source>
</evidence>
<dbReference type="FunFam" id="1.10.150.20:FF:000002">
    <property type="entry name" value="DNA polymerase I"/>
    <property type="match status" value="1"/>
</dbReference>
<dbReference type="GO" id="GO:0008409">
    <property type="term" value="F:5'-3' exonuclease activity"/>
    <property type="evidence" value="ECO:0007669"/>
    <property type="project" value="UniProtKB-UniRule"/>
</dbReference>
<dbReference type="Gene3D" id="3.30.70.370">
    <property type="match status" value="1"/>
</dbReference>
<keyword evidence="14 17" id="KW-0234">DNA repair</keyword>
<keyword evidence="10 17" id="KW-0378">Hydrolase</keyword>
<evidence type="ECO:0000256" key="9">
    <source>
        <dbReference type="ARBA" id="ARBA00022763"/>
    </source>
</evidence>
<keyword evidence="5 17" id="KW-0808">Transferase</keyword>
<dbReference type="OrthoDB" id="9806424at2"/>
<dbReference type="FunFam" id="3.40.50.1010:FF:000001">
    <property type="entry name" value="DNA polymerase I"/>
    <property type="match status" value="1"/>
</dbReference>
<evidence type="ECO:0000313" key="21">
    <source>
        <dbReference type="Proteomes" id="UP000001285"/>
    </source>
</evidence>
<dbReference type="SUPFAM" id="SSF47807">
    <property type="entry name" value="5' to 3' exonuclease, C-terminal subdomain"/>
    <property type="match status" value="1"/>
</dbReference>
<dbReference type="Gene3D" id="1.20.1060.10">
    <property type="entry name" value="Taq DNA Polymerase, Chain T, domain 4"/>
    <property type="match status" value="1"/>
</dbReference>
<dbReference type="Pfam" id="PF02739">
    <property type="entry name" value="5_3_exonuc_N"/>
    <property type="match status" value="1"/>
</dbReference>
<keyword evidence="21" id="KW-1185">Reference proteome</keyword>
<dbReference type="InterPro" id="IPR054690">
    <property type="entry name" value="DNA_polI_exonuclease"/>
</dbReference>
<dbReference type="InterPro" id="IPR002298">
    <property type="entry name" value="DNA_polymerase_A"/>
</dbReference>
<dbReference type="FunFam" id="1.20.1060.10:FF:000001">
    <property type="entry name" value="DNA polymerase I"/>
    <property type="match status" value="1"/>
</dbReference>
<evidence type="ECO:0000256" key="11">
    <source>
        <dbReference type="ARBA" id="ARBA00022839"/>
    </source>
</evidence>
<keyword evidence="13 17" id="KW-0238">DNA-binding</keyword>
<dbReference type="InterPro" id="IPR036279">
    <property type="entry name" value="5-3_exonuclease_C_sf"/>
</dbReference>
<dbReference type="GO" id="GO:0003887">
    <property type="term" value="F:DNA-directed DNA polymerase activity"/>
    <property type="evidence" value="ECO:0007669"/>
    <property type="project" value="UniProtKB-UniRule"/>
</dbReference>
<dbReference type="NCBIfam" id="NF004397">
    <property type="entry name" value="PRK05755.1"/>
    <property type="match status" value="1"/>
</dbReference>
<dbReference type="EMBL" id="CP002461">
    <property type="protein sequence ID" value="AEN99035.1"/>
    <property type="molecule type" value="Genomic_DNA"/>
</dbReference>
<dbReference type="AlphaFoldDB" id="G2KW59"/>
<comment type="function">
    <text evidence="17">In addition to polymerase activity, this DNA polymerase exhibits 5'-3' exonuclease activity.</text>
</comment>
<dbReference type="RefSeq" id="WP_014081893.1">
    <property type="nucleotide sequence ID" value="NC_015978.1"/>
</dbReference>
<evidence type="ECO:0000256" key="3">
    <source>
        <dbReference type="ARBA" id="ARBA00012417"/>
    </source>
</evidence>
<dbReference type="Gene3D" id="3.40.50.1010">
    <property type="entry name" value="5'-nuclease"/>
    <property type="match status" value="1"/>
</dbReference>
<feature type="domain" description="5'-3' exonuclease" evidence="18">
    <location>
        <begin position="4"/>
        <end position="267"/>
    </location>
</feature>
<dbReference type="Pfam" id="PF00476">
    <property type="entry name" value="DNA_pol_A"/>
    <property type="match status" value="1"/>
</dbReference>
<evidence type="ECO:0000256" key="6">
    <source>
        <dbReference type="ARBA" id="ARBA00022695"/>
    </source>
</evidence>
<dbReference type="SUPFAM" id="SSF88723">
    <property type="entry name" value="PIN domain-like"/>
    <property type="match status" value="1"/>
</dbReference>
<dbReference type="SUPFAM" id="SSF53098">
    <property type="entry name" value="Ribonuclease H-like"/>
    <property type="match status" value="1"/>
</dbReference>
<dbReference type="eggNOG" id="COG0749">
    <property type="taxonomic scope" value="Bacteria"/>
</dbReference>
<dbReference type="PRINTS" id="PR00868">
    <property type="entry name" value="DNAPOLI"/>
</dbReference>
<evidence type="ECO:0000256" key="2">
    <source>
        <dbReference type="ARBA" id="ARBA00011541"/>
    </source>
</evidence>
<evidence type="ECO:0000256" key="17">
    <source>
        <dbReference type="RuleBase" id="RU004460"/>
    </source>
</evidence>
<dbReference type="InterPro" id="IPR018320">
    <property type="entry name" value="DNA_polymerase_1"/>
</dbReference>
<protein>
    <recommendedName>
        <fullName evidence="4 16">DNA polymerase I</fullName>
        <ecNumber evidence="3 16">2.7.7.7</ecNumber>
    </recommendedName>
</protein>
<dbReference type="HOGENOM" id="CLU_004675_0_0_9"/>
<dbReference type="SUPFAM" id="SSF56672">
    <property type="entry name" value="DNA/RNA polymerases"/>
    <property type="match status" value="1"/>
</dbReference>
<dbReference type="InterPro" id="IPR020046">
    <property type="entry name" value="5-3_exonucl_a-hlix_arch_N"/>
</dbReference>
<dbReference type="PANTHER" id="PTHR10133">
    <property type="entry name" value="DNA POLYMERASE I"/>
    <property type="match status" value="1"/>
</dbReference>
<dbReference type="InterPro" id="IPR029060">
    <property type="entry name" value="PIN-like_dom_sf"/>
</dbReference>
<dbReference type="InterPro" id="IPR001098">
    <property type="entry name" value="DNA-dir_DNA_pol_A_palm_dom"/>
</dbReference>
<evidence type="ECO:0000259" key="18">
    <source>
        <dbReference type="SMART" id="SM00475"/>
    </source>
</evidence>
<keyword evidence="8" id="KW-0540">Nuclease</keyword>
<organism evidence="20 21">
    <name type="scientific">Fructilactobacillus sanfranciscensis (strain TMW 1.1304)</name>
    <name type="common">Lactobacillus sanfranciscensis</name>
    <dbReference type="NCBI Taxonomy" id="714313"/>
    <lineage>
        <taxon>Bacteria</taxon>
        <taxon>Bacillati</taxon>
        <taxon>Bacillota</taxon>
        <taxon>Bacilli</taxon>
        <taxon>Lactobacillales</taxon>
        <taxon>Lactobacillaceae</taxon>
        <taxon>Fructilactobacillus</taxon>
    </lineage>
</organism>
<dbReference type="SMART" id="SM00482">
    <property type="entry name" value="POLAc"/>
    <property type="match status" value="1"/>
</dbReference>
<dbReference type="InterPro" id="IPR019760">
    <property type="entry name" value="DNA-dir_DNA_pol_A_CS"/>
</dbReference>
<dbReference type="CDD" id="cd09898">
    <property type="entry name" value="H3TH_53EXO"/>
    <property type="match status" value="1"/>
</dbReference>
<dbReference type="Gene3D" id="1.10.150.20">
    <property type="entry name" value="5' to 3' exonuclease, C-terminal subdomain"/>
    <property type="match status" value="2"/>
</dbReference>
<dbReference type="GO" id="GO:0006261">
    <property type="term" value="P:DNA-templated DNA replication"/>
    <property type="evidence" value="ECO:0007669"/>
    <property type="project" value="UniProtKB-UniRule"/>
</dbReference>
<dbReference type="GO" id="GO:0003677">
    <property type="term" value="F:DNA binding"/>
    <property type="evidence" value="ECO:0007669"/>
    <property type="project" value="UniProtKB-UniRule"/>
</dbReference>
<dbReference type="Pfam" id="PF01367">
    <property type="entry name" value="5_3_exonuc"/>
    <property type="match status" value="1"/>
</dbReference>